<dbReference type="EMBL" id="JALHLG010000020">
    <property type="protein sequence ID" value="MCJ2187840.1"/>
    <property type="molecule type" value="Genomic_DNA"/>
</dbReference>
<evidence type="ECO:0000256" key="11">
    <source>
        <dbReference type="PROSITE-ProRule" id="PRU01360"/>
    </source>
</evidence>
<evidence type="ECO:0000256" key="10">
    <source>
        <dbReference type="ARBA" id="ARBA00023237"/>
    </source>
</evidence>
<feature type="domain" description="TonB-dependent receptor-like beta-barrel" evidence="13">
    <location>
        <begin position="312"/>
        <end position="779"/>
    </location>
</feature>
<keyword evidence="9 11" id="KW-0472">Membrane</keyword>
<name>A0ABT0BS07_9SPHN</name>
<keyword evidence="2 11" id="KW-0813">Transport</keyword>
<comment type="similarity">
    <text evidence="11 12">Belongs to the TonB-dependent receptor family.</text>
</comment>
<keyword evidence="5 11" id="KW-0812">Transmembrane</keyword>
<keyword evidence="4" id="KW-0410">Iron transport</keyword>
<proteinExistence type="inferred from homology"/>
<keyword evidence="10 11" id="KW-0998">Cell outer membrane</keyword>
<gene>
    <name evidence="15" type="ORF">MTR66_13560</name>
</gene>
<dbReference type="InterPro" id="IPR036942">
    <property type="entry name" value="Beta-barrel_TonB_sf"/>
</dbReference>
<sequence>MLGVALPGVSAAMPALAQEASDADAIIVTARRVEERLQDVPISMTVYSNEQIEKRNIAVASDLATYTPSLSVNTRYGPEKANFSLRGFNQDQSTAPTVGVYFADVVGVRAQGGTSSGNSVGAGSFTDLQNVQVLKGPQGTLFGRNTTGGAILLVPAKPTDLLEGYVEGTVGNYNQRRVQAAVNLPLADTFKVRLSFDRNTRDGYMKNRSGIGPKDYNDTDYVYARLSIVADLTPDLENYTIFHYSRSDTNGYANHYESCDRDAVSPLAGGSFTHYFTATSACDQIDRQAARGDGRLDVEVSHPDPRILLETWQAINTTTWQASDTLTVKNIMSYGEFREDSAFGLYSDNFFISDTPTAAAFGITPGTPWNYIALDIQPDYHAAAESTVTEELQLQGRSSDGKFNYVIGGYLEFSRPIGWNQQRTGIYGNCADPGTLQCTGVLPLGLPLSTNGLALVSESRTRFDFDNHGIFAQGTYNLTDQFAITAGARYTFDKIDGYSESNRWGLMTIPGLGTIPVNRVCNDVLNHPTVDLLANGGDTSACGTRIKNKSNKPTWLIDLDFKPTPDMLFYAKYARGYRQGGVNFTNPGLETWKPEKVDAFELGSKLTFRGAVPGYFNIAAFYNDFSNQQIFGALVAKQGSGLAGGAAIINAGKSEIKGIEIDAGATLFDMLRLSAGYTYLDTKIKELVAPTLSADSPFETIIPRGAPGDSLSYSPKNRLTVSADVNLPVDESLGQISFGATYTYTSRQAVDGYYYTATTPSERVTIPATNLLNLNASWKNIAGSGIDLIGFATNITNEIYKTASGGGYESSGILDFAYGPPRMYGLRVRVNFGK</sequence>
<evidence type="ECO:0000256" key="2">
    <source>
        <dbReference type="ARBA" id="ARBA00022448"/>
    </source>
</evidence>
<evidence type="ECO:0000256" key="1">
    <source>
        <dbReference type="ARBA" id="ARBA00004571"/>
    </source>
</evidence>
<evidence type="ECO:0000256" key="3">
    <source>
        <dbReference type="ARBA" id="ARBA00022452"/>
    </source>
</evidence>
<dbReference type="Proteomes" id="UP001202281">
    <property type="component" value="Unassembled WGS sequence"/>
</dbReference>
<evidence type="ECO:0000256" key="8">
    <source>
        <dbReference type="ARBA" id="ARBA00023077"/>
    </source>
</evidence>
<evidence type="ECO:0000256" key="6">
    <source>
        <dbReference type="ARBA" id="ARBA00023004"/>
    </source>
</evidence>
<evidence type="ECO:0000256" key="9">
    <source>
        <dbReference type="ARBA" id="ARBA00023136"/>
    </source>
</evidence>
<dbReference type="PANTHER" id="PTHR32552:SF81">
    <property type="entry name" value="TONB-DEPENDENT OUTER MEMBRANE RECEPTOR"/>
    <property type="match status" value="1"/>
</dbReference>
<evidence type="ECO:0000259" key="14">
    <source>
        <dbReference type="Pfam" id="PF07715"/>
    </source>
</evidence>
<dbReference type="InterPro" id="IPR000531">
    <property type="entry name" value="Beta-barrel_TonB"/>
</dbReference>
<keyword evidence="8 12" id="KW-0798">TonB box</keyword>
<organism evidence="15 16">
    <name type="scientific">Novosphingobium beihaiensis</name>
    <dbReference type="NCBI Taxonomy" id="2930389"/>
    <lineage>
        <taxon>Bacteria</taxon>
        <taxon>Pseudomonadati</taxon>
        <taxon>Pseudomonadota</taxon>
        <taxon>Alphaproteobacteria</taxon>
        <taxon>Sphingomonadales</taxon>
        <taxon>Sphingomonadaceae</taxon>
        <taxon>Novosphingobium</taxon>
    </lineage>
</organism>
<evidence type="ECO:0000256" key="7">
    <source>
        <dbReference type="ARBA" id="ARBA00023065"/>
    </source>
</evidence>
<dbReference type="PROSITE" id="PS52016">
    <property type="entry name" value="TONB_DEPENDENT_REC_3"/>
    <property type="match status" value="1"/>
</dbReference>
<evidence type="ECO:0000313" key="16">
    <source>
        <dbReference type="Proteomes" id="UP001202281"/>
    </source>
</evidence>
<evidence type="ECO:0000256" key="12">
    <source>
        <dbReference type="RuleBase" id="RU003357"/>
    </source>
</evidence>
<reference evidence="15 16" key="1">
    <citation type="submission" date="2022-04" db="EMBL/GenBank/DDBJ databases">
        <title>Identification of a novel bacterium isolated from mangrove sediments.</title>
        <authorList>
            <person name="Pan X."/>
        </authorList>
    </citation>
    <scope>NUCLEOTIDE SEQUENCE [LARGE SCALE GENOMIC DNA]</scope>
    <source>
        <strain evidence="15 16">B2638</strain>
    </source>
</reference>
<keyword evidence="16" id="KW-1185">Reference proteome</keyword>
<feature type="domain" description="TonB-dependent receptor plug" evidence="14">
    <location>
        <begin position="37"/>
        <end position="150"/>
    </location>
</feature>
<evidence type="ECO:0000256" key="4">
    <source>
        <dbReference type="ARBA" id="ARBA00022496"/>
    </source>
</evidence>
<keyword evidence="15" id="KW-0675">Receptor</keyword>
<keyword evidence="7" id="KW-0406">Ion transport</keyword>
<keyword evidence="6" id="KW-0408">Iron</keyword>
<dbReference type="InterPro" id="IPR039426">
    <property type="entry name" value="TonB-dep_rcpt-like"/>
</dbReference>
<dbReference type="Gene3D" id="2.40.170.20">
    <property type="entry name" value="TonB-dependent receptor, beta-barrel domain"/>
    <property type="match status" value="1"/>
</dbReference>
<dbReference type="InterPro" id="IPR012910">
    <property type="entry name" value="Plug_dom"/>
</dbReference>
<evidence type="ECO:0000313" key="15">
    <source>
        <dbReference type="EMBL" id="MCJ2187840.1"/>
    </source>
</evidence>
<accession>A0ABT0BS07</accession>
<dbReference type="SUPFAM" id="SSF56935">
    <property type="entry name" value="Porins"/>
    <property type="match status" value="1"/>
</dbReference>
<keyword evidence="3 11" id="KW-1134">Transmembrane beta strand</keyword>
<dbReference type="RefSeq" id="WP_243921930.1">
    <property type="nucleotide sequence ID" value="NZ_JALHLG010000020.1"/>
</dbReference>
<dbReference type="Pfam" id="PF07715">
    <property type="entry name" value="Plug"/>
    <property type="match status" value="1"/>
</dbReference>
<evidence type="ECO:0000259" key="13">
    <source>
        <dbReference type="Pfam" id="PF00593"/>
    </source>
</evidence>
<protein>
    <submittedName>
        <fullName evidence="15">TonB-dependent receptor</fullName>
    </submittedName>
</protein>
<comment type="subcellular location">
    <subcellularLocation>
        <location evidence="1 11">Cell outer membrane</location>
        <topology evidence="1 11">Multi-pass membrane protein</topology>
    </subcellularLocation>
</comment>
<comment type="caution">
    <text evidence="15">The sequence shown here is derived from an EMBL/GenBank/DDBJ whole genome shotgun (WGS) entry which is preliminary data.</text>
</comment>
<dbReference type="Pfam" id="PF00593">
    <property type="entry name" value="TonB_dep_Rec_b-barrel"/>
    <property type="match status" value="1"/>
</dbReference>
<evidence type="ECO:0000256" key="5">
    <source>
        <dbReference type="ARBA" id="ARBA00022692"/>
    </source>
</evidence>
<dbReference type="PANTHER" id="PTHR32552">
    <property type="entry name" value="FERRICHROME IRON RECEPTOR-RELATED"/>
    <property type="match status" value="1"/>
</dbReference>